<reference evidence="4 5" key="1">
    <citation type="submission" date="2017-08" db="EMBL/GenBank/DDBJ databases">
        <title>Infants hospitalized years apart are colonized by the same room-sourced microbial strains.</title>
        <authorList>
            <person name="Brooks B."/>
            <person name="Olm M.R."/>
            <person name="Firek B.A."/>
            <person name="Baker R."/>
            <person name="Thomas B.C."/>
            <person name="Morowitz M.J."/>
            <person name="Banfield J.F."/>
        </authorList>
    </citation>
    <scope>NUCLEOTIDE SEQUENCE [LARGE SCALE GENOMIC DNA]</scope>
    <source>
        <strain evidence="4">S2_006_000_R2_64</strain>
    </source>
</reference>
<keyword evidence="2" id="KW-0012">Acyltransferase</keyword>
<dbReference type="InterPro" id="IPR050832">
    <property type="entry name" value="Bact_Acetyltransf"/>
</dbReference>
<dbReference type="PANTHER" id="PTHR43877">
    <property type="entry name" value="AMINOALKYLPHOSPHONATE N-ACETYLTRANSFERASE-RELATED-RELATED"/>
    <property type="match status" value="1"/>
</dbReference>
<name>A0A2W5FHK2_9BACT</name>
<keyword evidence="1" id="KW-0808">Transferase</keyword>
<comment type="caution">
    <text evidence="4">The sequence shown here is derived from an EMBL/GenBank/DDBJ whole genome shotgun (WGS) entry which is preliminary data.</text>
</comment>
<organism evidence="4 5">
    <name type="scientific">Micavibrio aeruginosavorus</name>
    <dbReference type="NCBI Taxonomy" id="349221"/>
    <lineage>
        <taxon>Bacteria</taxon>
        <taxon>Pseudomonadati</taxon>
        <taxon>Bdellovibrionota</taxon>
        <taxon>Bdellovibrionia</taxon>
        <taxon>Bdellovibrionales</taxon>
        <taxon>Pseudobdellovibrionaceae</taxon>
        <taxon>Micavibrio</taxon>
    </lineage>
</organism>
<dbReference type="CDD" id="cd04301">
    <property type="entry name" value="NAT_SF"/>
    <property type="match status" value="1"/>
</dbReference>
<proteinExistence type="predicted"/>
<dbReference type="InterPro" id="IPR000182">
    <property type="entry name" value="GNAT_dom"/>
</dbReference>
<evidence type="ECO:0000313" key="4">
    <source>
        <dbReference type="EMBL" id="PZP54423.1"/>
    </source>
</evidence>
<dbReference type="InterPro" id="IPR016181">
    <property type="entry name" value="Acyl_CoA_acyltransferase"/>
</dbReference>
<dbReference type="Proteomes" id="UP000249739">
    <property type="component" value="Unassembled WGS sequence"/>
</dbReference>
<dbReference type="Pfam" id="PF00583">
    <property type="entry name" value="Acetyltransf_1"/>
    <property type="match status" value="1"/>
</dbReference>
<dbReference type="AlphaFoldDB" id="A0A2W5FHK2"/>
<dbReference type="PROSITE" id="PS51186">
    <property type="entry name" value="GNAT"/>
    <property type="match status" value="1"/>
</dbReference>
<evidence type="ECO:0000256" key="2">
    <source>
        <dbReference type="ARBA" id="ARBA00023315"/>
    </source>
</evidence>
<evidence type="ECO:0000259" key="3">
    <source>
        <dbReference type="PROSITE" id="PS51186"/>
    </source>
</evidence>
<evidence type="ECO:0000313" key="5">
    <source>
        <dbReference type="Proteomes" id="UP000249739"/>
    </source>
</evidence>
<feature type="domain" description="N-acetyltransferase" evidence="3">
    <location>
        <begin position="11"/>
        <end position="159"/>
    </location>
</feature>
<sequence>MSDRADNQLELTIREARSDADYHHAFPIVKQLLPHLDMQTYAQRMFVARATGYRVYVAELGDEMVGMIGIISNHNLHDGFTTYIEHVVVDEKHHGNGYGTKLIKFAENKSREEGCKLIELDTDIGAEGAENLYAKNGYVVVGKYYQKNIDKYSDPIFYDKKKK</sequence>
<dbReference type="PANTHER" id="PTHR43877:SF2">
    <property type="entry name" value="AMINOALKYLPHOSPHONATE N-ACETYLTRANSFERASE-RELATED"/>
    <property type="match status" value="1"/>
</dbReference>
<dbReference type="EMBL" id="QFOT01000141">
    <property type="protein sequence ID" value="PZP54423.1"/>
    <property type="molecule type" value="Genomic_DNA"/>
</dbReference>
<dbReference type="SUPFAM" id="SSF55729">
    <property type="entry name" value="Acyl-CoA N-acyltransferases (Nat)"/>
    <property type="match status" value="1"/>
</dbReference>
<evidence type="ECO:0000256" key="1">
    <source>
        <dbReference type="ARBA" id="ARBA00022679"/>
    </source>
</evidence>
<protein>
    <recommendedName>
        <fullName evidence="3">N-acetyltransferase domain-containing protein</fullName>
    </recommendedName>
</protein>
<accession>A0A2W5FHK2</accession>
<dbReference type="GO" id="GO:0016747">
    <property type="term" value="F:acyltransferase activity, transferring groups other than amino-acyl groups"/>
    <property type="evidence" value="ECO:0007669"/>
    <property type="project" value="InterPro"/>
</dbReference>
<gene>
    <name evidence="4" type="ORF">DI586_10010</name>
</gene>
<dbReference type="Gene3D" id="3.40.630.30">
    <property type="match status" value="1"/>
</dbReference>